<name>A0A0C2ZWQ9_9AGAM</name>
<reference evidence="1 2" key="1">
    <citation type="submission" date="2014-04" db="EMBL/GenBank/DDBJ databases">
        <authorList>
            <consortium name="DOE Joint Genome Institute"/>
            <person name="Kuo A."/>
            <person name="Kohler A."/>
            <person name="Nagy L.G."/>
            <person name="Floudas D."/>
            <person name="Copeland A."/>
            <person name="Barry K.W."/>
            <person name="Cichocki N."/>
            <person name="Veneault-Fourrey C."/>
            <person name="LaButti K."/>
            <person name="Lindquist E.A."/>
            <person name="Lipzen A."/>
            <person name="Lundell T."/>
            <person name="Morin E."/>
            <person name="Murat C."/>
            <person name="Sun H."/>
            <person name="Tunlid A."/>
            <person name="Henrissat B."/>
            <person name="Grigoriev I.V."/>
            <person name="Hibbett D.S."/>
            <person name="Martin F."/>
            <person name="Nordberg H.P."/>
            <person name="Cantor M.N."/>
            <person name="Hua S.X."/>
        </authorList>
    </citation>
    <scope>NUCLEOTIDE SEQUENCE [LARGE SCALE GENOMIC DNA]</scope>
    <source>
        <strain evidence="1 2">Foug A</strain>
    </source>
</reference>
<protein>
    <submittedName>
        <fullName evidence="1">Uncharacterized protein</fullName>
    </submittedName>
</protein>
<keyword evidence="2" id="KW-1185">Reference proteome</keyword>
<reference evidence="2" key="2">
    <citation type="submission" date="2015-01" db="EMBL/GenBank/DDBJ databases">
        <title>Evolutionary Origins and Diversification of the Mycorrhizal Mutualists.</title>
        <authorList>
            <consortium name="DOE Joint Genome Institute"/>
            <consortium name="Mycorrhizal Genomics Consortium"/>
            <person name="Kohler A."/>
            <person name="Kuo A."/>
            <person name="Nagy L.G."/>
            <person name="Floudas D."/>
            <person name="Copeland A."/>
            <person name="Barry K.W."/>
            <person name="Cichocki N."/>
            <person name="Veneault-Fourrey C."/>
            <person name="LaButti K."/>
            <person name="Lindquist E.A."/>
            <person name="Lipzen A."/>
            <person name="Lundell T."/>
            <person name="Morin E."/>
            <person name="Murat C."/>
            <person name="Riley R."/>
            <person name="Ohm R."/>
            <person name="Sun H."/>
            <person name="Tunlid A."/>
            <person name="Henrissat B."/>
            <person name="Grigoriev I.V."/>
            <person name="Hibbett D.S."/>
            <person name="Martin F."/>
        </authorList>
    </citation>
    <scope>NUCLEOTIDE SEQUENCE [LARGE SCALE GENOMIC DNA]</scope>
    <source>
        <strain evidence="2">Foug A</strain>
    </source>
</reference>
<dbReference type="Proteomes" id="UP000053989">
    <property type="component" value="Unassembled WGS sequence"/>
</dbReference>
<dbReference type="HOGENOM" id="CLU_1886965_0_0_1"/>
<proteinExistence type="predicted"/>
<organism evidence="1 2">
    <name type="scientific">Scleroderma citrinum Foug A</name>
    <dbReference type="NCBI Taxonomy" id="1036808"/>
    <lineage>
        <taxon>Eukaryota</taxon>
        <taxon>Fungi</taxon>
        <taxon>Dikarya</taxon>
        <taxon>Basidiomycota</taxon>
        <taxon>Agaricomycotina</taxon>
        <taxon>Agaricomycetes</taxon>
        <taxon>Agaricomycetidae</taxon>
        <taxon>Boletales</taxon>
        <taxon>Sclerodermatineae</taxon>
        <taxon>Sclerodermataceae</taxon>
        <taxon>Scleroderma</taxon>
    </lineage>
</organism>
<sequence>MANNQVVAIILPLRRCSPRLPRPFDENPILLVNMHHYASLTLTQGQQIVNFLNELASNPENTDWPNLTLQRLAHLLASLTPAYETALTLAQHDHNCRTADGLPVVMWPPHASNFRYMYHIHLSLQITKRLGISFD</sequence>
<accession>A0A0C2ZWQ9</accession>
<dbReference type="AlphaFoldDB" id="A0A0C2ZWQ9"/>
<dbReference type="EMBL" id="KN822020">
    <property type="protein sequence ID" value="KIM65903.1"/>
    <property type="molecule type" value="Genomic_DNA"/>
</dbReference>
<evidence type="ECO:0000313" key="1">
    <source>
        <dbReference type="EMBL" id="KIM65903.1"/>
    </source>
</evidence>
<gene>
    <name evidence="1" type="ORF">SCLCIDRAFT_8099</name>
</gene>
<dbReference type="InParanoid" id="A0A0C2ZWQ9"/>
<evidence type="ECO:0000313" key="2">
    <source>
        <dbReference type="Proteomes" id="UP000053989"/>
    </source>
</evidence>